<dbReference type="GO" id="GO:0009055">
    <property type="term" value="F:electron transfer activity"/>
    <property type="evidence" value="ECO:0007669"/>
    <property type="project" value="InterPro"/>
</dbReference>
<dbReference type="Proteomes" id="UP000886210">
    <property type="component" value="Unassembled WGS sequence"/>
</dbReference>
<accession>A0A7C0Y188</accession>
<dbReference type="InterPro" id="IPR014730">
    <property type="entry name" value="ETF_a/b_N"/>
</dbReference>
<dbReference type="Pfam" id="PF00766">
    <property type="entry name" value="ETF_alpha"/>
    <property type="match status" value="1"/>
</dbReference>
<dbReference type="PIRSF" id="PIRSF000089">
    <property type="entry name" value="Electra_flavoP_a"/>
    <property type="match status" value="1"/>
</dbReference>
<dbReference type="SUPFAM" id="SSF52402">
    <property type="entry name" value="Adenine nucleotide alpha hydrolases-like"/>
    <property type="match status" value="1"/>
</dbReference>
<feature type="domain" description="Electron transfer flavoprotein alpha/beta-subunit N-terminal" evidence="2">
    <location>
        <begin position="7"/>
        <end position="200"/>
    </location>
</feature>
<dbReference type="AlphaFoldDB" id="A0A7C0Y188"/>
<dbReference type="InterPro" id="IPR001308">
    <property type="entry name" value="ETF_a/FixB"/>
</dbReference>
<dbReference type="InterPro" id="IPR014731">
    <property type="entry name" value="ETF_asu_C"/>
</dbReference>
<sequence>MTDTKGILIYCETQEAGLTPITIEQLGAGWKLATQLGEEVLAVLVGSGIDEKSAHECIYYGADKVYVIDREPLESYSPELYSKALETLIGRIKPSVVLFGQTTVGRDLAPRLAYKLNTGVTLDCVDLTIDPSSRLMLQTKPVYGGKAYGVYVCESKPQIVTIRPKSFPPMEKNESRKGEIIYFDLEMDFPSTRAKVVSREKEKAGIQLEAAKVVICAGRGVARDDLDLLRELANLFNGALGCTRPVCDDGRLPPQHQIGLTGKIVNPDLYIGIAVSGATQHLAGIMGSKLIVAVNKDPDAPIFRVAHYGIVGDYREIVPVIIKKCKELKAKM</sequence>
<dbReference type="InterPro" id="IPR014729">
    <property type="entry name" value="Rossmann-like_a/b/a_fold"/>
</dbReference>
<evidence type="ECO:0000313" key="3">
    <source>
        <dbReference type="EMBL" id="HDD31631.1"/>
    </source>
</evidence>
<comment type="caution">
    <text evidence="3">The sequence shown here is derived from an EMBL/GenBank/DDBJ whole genome shotgun (WGS) entry which is preliminary data.</text>
</comment>
<dbReference type="Gene3D" id="3.40.50.620">
    <property type="entry name" value="HUPs"/>
    <property type="match status" value="1"/>
</dbReference>
<comment type="similarity">
    <text evidence="1">Belongs to the ETF alpha-subunit/FixB family.</text>
</comment>
<dbReference type="SMART" id="SM00893">
    <property type="entry name" value="ETF"/>
    <property type="match status" value="1"/>
</dbReference>
<name>A0A7C0Y188_THELI</name>
<dbReference type="GO" id="GO:0050660">
    <property type="term" value="F:flavin adenine dinucleotide binding"/>
    <property type="evidence" value="ECO:0007669"/>
    <property type="project" value="InterPro"/>
</dbReference>
<proteinExistence type="inferred from homology"/>
<organism evidence="3">
    <name type="scientific">Thermococcus litoralis</name>
    <dbReference type="NCBI Taxonomy" id="2265"/>
    <lineage>
        <taxon>Archaea</taxon>
        <taxon>Methanobacteriati</taxon>
        <taxon>Methanobacteriota</taxon>
        <taxon>Thermococci</taxon>
        <taxon>Thermococcales</taxon>
        <taxon>Thermococcaceae</taxon>
        <taxon>Thermococcus</taxon>
    </lineage>
</organism>
<reference evidence="3" key="1">
    <citation type="journal article" date="2020" name="mSystems">
        <title>Genome- and Community-Level Interaction Insights into Carbon Utilization and Element Cycling Functions of Hydrothermarchaeota in Hydrothermal Sediment.</title>
        <authorList>
            <person name="Zhou Z."/>
            <person name="Liu Y."/>
            <person name="Xu W."/>
            <person name="Pan J."/>
            <person name="Luo Z.H."/>
            <person name="Li M."/>
        </authorList>
    </citation>
    <scope>NUCLEOTIDE SEQUENCE [LARGE SCALE GENOMIC DNA]</scope>
    <source>
        <strain evidence="3">HyVt-151</strain>
    </source>
</reference>
<protein>
    <submittedName>
        <fullName evidence="3">Electron transfer flavoprotein subunit alpha/FixB family protein</fullName>
    </submittedName>
</protein>
<dbReference type="PANTHER" id="PTHR43153:SF1">
    <property type="entry name" value="ELECTRON TRANSFER FLAVOPROTEIN SUBUNIT ALPHA, MITOCHONDRIAL"/>
    <property type="match status" value="1"/>
</dbReference>
<dbReference type="Pfam" id="PF01012">
    <property type="entry name" value="ETF"/>
    <property type="match status" value="1"/>
</dbReference>
<dbReference type="SUPFAM" id="SSF52467">
    <property type="entry name" value="DHS-like NAD/FAD-binding domain"/>
    <property type="match status" value="1"/>
</dbReference>
<dbReference type="EMBL" id="DQYG01000137">
    <property type="protein sequence ID" value="HDD31631.1"/>
    <property type="molecule type" value="Genomic_DNA"/>
</dbReference>
<gene>
    <name evidence="3" type="ORF">ENF72_03270</name>
</gene>
<dbReference type="PANTHER" id="PTHR43153">
    <property type="entry name" value="ELECTRON TRANSFER FLAVOPROTEIN ALPHA"/>
    <property type="match status" value="1"/>
</dbReference>
<evidence type="ECO:0000259" key="2">
    <source>
        <dbReference type="SMART" id="SM00893"/>
    </source>
</evidence>
<dbReference type="GO" id="GO:0033539">
    <property type="term" value="P:fatty acid beta-oxidation using acyl-CoA dehydrogenase"/>
    <property type="evidence" value="ECO:0007669"/>
    <property type="project" value="TreeGrafter"/>
</dbReference>
<evidence type="ECO:0000256" key="1">
    <source>
        <dbReference type="ARBA" id="ARBA00005817"/>
    </source>
</evidence>
<dbReference type="InterPro" id="IPR033947">
    <property type="entry name" value="ETF_alpha_N"/>
</dbReference>
<dbReference type="InterPro" id="IPR029035">
    <property type="entry name" value="DHS-like_NAD/FAD-binding_dom"/>
</dbReference>
<dbReference type="CDD" id="cd01715">
    <property type="entry name" value="ETF_alpha"/>
    <property type="match status" value="1"/>
</dbReference>
<dbReference type="Gene3D" id="3.40.50.1220">
    <property type="entry name" value="TPP-binding domain"/>
    <property type="match status" value="1"/>
</dbReference>